<proteinExistence type="inferred from homology"/>
<dbReference type="SUPFAM" id="SSF49373">
    <property type="entry name" value="Invasin/intimin cell-adhesion fragments"/>
    <property type="match status" value="7"/>
</dbReference>
<dbReference type="PROSITE" id="PS51782">
    <property type="entry name" value="LYSM"/>
    <property type="match status" value="1"/>
</dbReference>
<accession>A0A1S8Y6L0</accession>
<evidence type="ECO:0000256" key="5">
    <source>
        <dbReference type="SAM" id="MobiDB-lite"/>
    </source>
</evidence>
<dbReference type="InterPro" id="IPR013783">
    <property type="entry name" value="Ig-like_fold"/>
</dbReference>
<dbReference type="Pfam" id="PF11924">
    <property type="entry name" value="IAT_beta"/>
    <property type="match status" value="1"/>
</dbReference>
<dbReference type="Proteomes" id="UP000190667">
    <property type="component" value="Unassembled WGS sequence"/>
</dbReference>
<keyword evidence="4" id="KW-0998">Cell outer membrane</keyword>
<dbReference type="Gene3D" id="2.40.160.160">
    <property type="entry name" value="Inverse autotransporter, beta-domain"/>
    <property type="match status" value="1"/>
</dbReference>
<dbReference type="InterPro" id="IPR003344">
    <property type="entry name" value="Big_1_dom"/>
</dbReference>
<comment type="similarity">
    <text evidence="2">Belongs to the intimin/invasin family.</text>
</comment>
<evidence type="ECO:0000259" key="6">
    <source>
        <dbReference type="PROSITE" id="PS51127"/>
    </source>
</evidence>
<dbReference type="EMBL" id="MRUL01000037">
    <property type="protein sequence ID" value="OON34684.1"/>
    <property type="molecule type" value="Genomic_DNA"/>
</dbReference>
<evidence type="ECO:0000313" key="9">
    <source>
        <dbReference type="Proteomes" id="UP000190667"/>
    </source>
</evidence>
<dbReference type="GO" id="GO:0007155">
    <property type="term" value="P:cell adhesion"/>
    <property type="evidence" value="ECO:0007669"/>
    <property type="project" value="InterPro"/>
</dbReference>
<name>A0A1S8Y6L0_9GAMM</name>
<dbReference type="Pfam" id="PF02369">
    <property type="entry name" value="Big_1"/>
    <property type="match status" value="2"/>
</dbReference>
<dbReference type="Gene3D" id="2.60.40.10">
    <property type="entry name" value="Immunoglobulins"/>
    <property type="match status" value="7"/>
</dbReference>
<evidence type="ECO:0000256" key="3">
    <source>
        <dbReference type="ARBA" id="ARBA00023136"/>
    </source>
</evidence>
<dbReference type="InterPro" id="IPR038177">
    <property type="entry name" value="IAT_beta_sf"/>
</dbReference>
<dbReference type="PRINTS" id="PR01369">
    <property type="entry name" value="INTIMIN"/>
</dbReference>
<dbReference type="InterPro" id="IPR015217">
    <property type="entry name" value="Invasin_dom_3"/>
</dbReference>
<evidence type="ECO:0000313" key="8">
    <source>
        <dbReference type="EMBL" id="OON34684.1"/>
    </source>
</evidence>
<dbReference type="OrthoDB" id="8320584at2"/>
<keyword evidence="3" id="KW-0472">Membrane</keyword>
<dbReference type="Gene3D" id="3.10.350.10">
    <property type="entry name" value="LysM domain"/>
    <property type="match status" value="1"/>
</dbReference>
<dbReference type="InterPro" id="IPR024519">
    <property type="entry name" value="IAT_beta"/>
</dbReference>
<dbReference type="Pfam" id="PF09134">
    <property type="entry name" value="Invasin_D3"/>
    <property type="match status" value="1"/>
</dbReference>
<feature type="domain" description="LysM" evidence="7">
    <location>
        <begin position="69"/>
        <end position="117"/>
    </location>
</feature>
<dbReference type="InterPro" id="IPR018392">
    <property type="entry name" value="LysM"/>
</dbReference>
<evidence type="ECO:0000256" key="4">
    <source>
        <dbReference type="ARBA" id="ARBA00023237"/>
    </source>
</evidence>
<dbReference type="PANTHER" id="PTHR39576">
    <property type="entry name" value="ATTACHING AND EFFACING PROTEIN HOMOLOG-RELATED-RELATED"/>
    <property type="match status" value="1"/>
</dbReference>
<dbReference type="PROSITE" id="PS51127">
    <property type="entry name" value="BIG1"/>
    <property type="match status" value="2"/>
</dbReference>
<evidence type="ECO:0000256" key="2">
    <source>
        <dbReference type="ARBA" id="ARBA00010116"/>
    </source>
</evidence>
<comment type="subcellular location">
    <subcellularLocation>
        <location evidence="1">Cell outer membrane</location>
    </subcellularLocation>
</comment>
<dbReference type="SMART" id="SM00634">
    <property type="entry name" value="BID_1"/>
    <property type="match status" value="3"/>
</dbReference>
<dbReference type="CDD" id="cd00118">
    <property type="entry name" value="LysM"/>
    <property type="match status" value="1"/>
</dbReference>
<feature type="domain" description="Big-1" evidence="6">
    <location>
        <begin position="641"/>
        <end position="750"/>
    </location>
</feature>
<dbReference type="InterPro" id="IPR051715">
    <property type="entry name" value="Intimin-Invasin_domain"/>
</dbReference>
<reference evidence="8 9" key="1">
    <citation type="submission" date="2016-12" db="EMBL/GenBank/DDBJ databases">
        <title>Izhakiella australiana sp. nov. of genus Izhakiella isolated from Australian desert.</title>
        <authorList>
            <person name="Ji M."/>
        </authorList>
    </citation>
    <scope>NUCLEOTIDE SEQUENCE [LARGE SCALE GENOMIC DNA]</scope>
    <source>
        <strain evidence="8 9">D4N98</strain>
    </source>
</reference>
<feature type="region of interest" description="Disordered" evidence="5">
    <location>
        <begin position="1303"/>
        <end position="1326"/>
    </location>
</feature>
<protein>
    <recommendedName>
        <fullName evidence="10">Invasin</fullName>
    </recommendedName>
</protein>
<dbReference type="InterPro" id="IPR008964">
    <property type="entry name" value="Invasin/intimin_cell_adhesion"/>
</dbReference>
<evidence type="ECO:0000259" key="7">
    <source>
        <dbReference type="PROSITE" id="PS51782"/>
    </source>
</evidence>
<dbReference type="Pfam" id="PF01476">
    <property type="entry name" value="LysM"/>
    <property type="match status" value="1"/>
</dbReference>
<dbReference type="InterPro" id="IPR003535">
    <property type="entry name" value="Intimin/invasin_bac"/>
</dbReference>
<dbReference type="GO" id="GO:0009279">
    <property type="term" value="C:cell outer membrane"/>
    <property type="evidence" value="ECO:0007669"/>
    <property type="project" value="UniProtKB-SubCell"/>
</dbReference>
<dbReference type="FunFam" id="2.40.160.160:FF:000001">
    <property type="entry name" value="Intimin-like inverse autotransporter SinH"/>
    <property type="match status" value="1"/>
</dbReference>
<feature type="compositionally biased region" description="Basic and acidic residues" evidence="5">
    <location>
        <begin position="1307"/>
        <end position="1324"/>
    </location>
</feature>
<dbReference type="InterPro" id="IPR036779">
    <property type="entry name" value="LysM_dom_sf"/>
</dbReference>
<gene>
    <name evidence="8" type="ORF">BTJ39_23540</name>
</gene>
<keyword evidence="9" id="KW-1185">Reference proteome</keyword>
<comment type="caution">
    <text evidence="8">The sequence shown here is derived from an EMBL/GenBank/DDBJ whole genome shotgun (WGS) entry which is preliminary data.</text>
</comment>
<feature type="domain" description="Big-1" evidence="6">
    <location>
        <begin position="758"/>
        <end position="854"/>
    </location>
</feature>
<dbReference type="RefSeq" id="WP_078005102.1">
    <property type="nucleotide sequence ID" value="NZ_MRUL01000037.1"/>
</dbReference>
<dbReference type="STRING" id="1926881.BTJ39_23540"/>
<dbReference type="SMART" id="SM00257">
    <property type="entry name" value="LysM"/>
    <property type="match status" value="1"/>
</dbReference>
<sequence>MKASCRLTIPLSRIFTPERGNLLRATAWLNIAIQLAFPLAGAFTPVMAAENKTQHFLPQSGEALSLHTRPRTLAPGESVASVAKKYNMTVEALRRLNQFRTFARGFDHLQAGDELDVPLAPLPAVAWDDKRPAPSSETADPVGQSVAGLASRTGTFFSGHPDGDAAASLARGMATGKATGEIQQWLSRFGTARVQLDADKNLSLRNSSFDMLVPLWERQDRLFFAQGSLHRTDDRTQANLGLGLRTFQRDWMAGGNVFFDDDLSRYHYRAGLGLEYGRDNLKLSANRYLRLSGWRDAKALEDYQARPANGWDLRSEAWLPAYPQLGGKLMYEQYYGNEVALFGTEHRQRSPRAVTAGITWTPVPLVTFSAERKQGQSGVSDTRFGVDFRIQPGVPWHRQFSPDAVAALRSLAGSRYDLVDRNNNIVLEYRKKEVIRLHLSPLITGWSGEMKSLGVSVNSKYGLDHIDWDAPLLLARGGKIVADGAGGYNVVLPAWQYDAQGSNTYTVGGVAVDKKGNTSARAEAQVTVTQPAISAISSTLTPPESVMPADGRTQQTLTLSLKDSRGQQVDVGEGEITVSTKEKAYAGKDAVPAAAAKSQPAMTAFRRQSAGIYTAVVTAGTMPDRYSVTPTVRGISIPEAVISLAADSSTATVTAVALDGDIIMKPASGASSFNYSVMVQDNQGNPVEGAVVEAAADKTGVSISGGARTGKDGRATVTLTGTRTAVSDIMVTAGTGAQQKKAADRTVSFVADSSTARVTALEVTADNATADGRAQNAVRATVKDAGGNAVANADVRLTAPVLSIDGKGDSSEVTTDAQGQARATLTGRVAGQFSVTAAAAADGDKGKTVTVTFVAGQGTQGNIATDKTSYVSGTDMRMTVRLNDAAGNPVSGQAALLTADAVTVPQAALKGGWQDNGDGSYAATYTAVMAGSGLKASLTLDGDKPETSAAYAITAGQVAQATIVRDKASYVAGSDMALTVTLKDAEGNAVSGMEGVLTAGAVTVANAALKGSWRDNGGGGYGATYTAVTAGTDLKASLTLSSGRPAESAAYAITADQVTRATIATDRASYTAGSDIAVTVMMRDARDNAVSGRKAMLTAGAVKVANATLKSDWTDNNDGSYSATYTATTVGTGLKASLTLDGVGGAESLPYAVTASAPAQAKSSIARDKASYEAGSDMVVTVMMKDSRGNAVTGQKAMLTADTVAVENATLKSDWTDNNDGSYGATYTATTVGAGLKATLKPGGGSPVASAAYEIYAAPAVKDGRVTISGGLEAGSSELTAEYTFESNGTGENASTYQWQWRPAGSTDEKDWKNGQQDGHDRRTYKPGRVYAGDEVRVIVTPVGKLHPVPAGAQVISNVVTMYGAPSVANVEVPATSLAGAELEAVYDYSGNGNGSDASSYQWEYRQTPSEGWTVPQSNAAKSRKWTPDASYAGYQVRLTVTPKGSLHPDLTGTPVSSNPVSIYAAPSVANVKAPAQKAAGMELDVTYDYKANGSGSDASSYQWEYRQTPSEGWTVPQSNAAKSRKWTPDASYAGYQVRLTVTPKGSLHPDLTGTPVSSNPVSIYAAPSVANVKAPAQKAAGMELDVTYDYKANGSGSDASSYQWEYRQTPSEGWTVPQSNAAKSRKWTPDASYAGYEVRLTVTPKGSLHPDLTGTPVSSNPVSIYVLKAPRITWSACWVAGSLWNRTPELSFKWDTTNIPPGVNIVIDTYITPASVGEVERRGVSKETPVYFMDSDGNKSNTTIIESLIFAQCETFVHKG</sequence>
<dbReference type="PANTHER" id="PTHR39576:SF2">
    <property type="entry name" value="ATTACHING AND EFFACING PROTEIN HOMOLOG-RELATED"/>
    <property type="match status" value="1"/>
</dbReference>
<evidence type="ECO:0008006" key="10">
    <source>
        <dbReference type="Google" id="ProtNLM"/>
    </source>
</evidence>
<evidence type="ECO:0000256" key="1">
    <source>
        <dbReference type="ARBA" id="ARBA00004442"/>
    </source>
</evidence>
<organism evidence="8 9">
    <name type="scientific">Izhakiella australiensis</name>
    <dbReference type="NCBI Taxonomy" id="1926881"/>
    <lineage>
        <taxon>Bacteria</taxon>
        <taxon>Pseudomonadati</taxon>
        <taxon>Pseudomonadota</taxon>
        <taxon>Gammaproteobacteria</taxon>
        <taxon>Enterobacterales</taxon>
        <taxon>Erwiniaceae</taxon>
        <taxon>Izhakiella</taxon>
    </lineage>
</organism>